<evidence type="ECO:0000313" key="2">
    <source>
        <dbReference type="Proteomes" id="UP001420932"/>
    </source>
</evidence>
<keyword evidence="2" id="KW-1185">Reference proteome</keyword>
<protein>
    <submittedName>
        <fullName evidence="1">Uncharacterized protein</fullName>
    </submittedName>
</protein>
<gene>
    <name evidence="1" type="ORF">Syun_003312</name>
</gene>
<accession>A0AAP0L1Z5</accession>
<organism evidence="1 2">
    <name type="scientific">Stephania yunnanensis</name>
    <dbReference type="NCBI Taxonomy" id="152371"/>
    <lineage>
        <taxon>Eukaryota</taxon>
        <taxon>Viridiplantae</taxon>
        <taxon>Streptophyta</taxon>
        <taxon>Embryophyta</taxon>
        <taxon>Tracheophyta</taxon>
        <taxon>Spermatophyta</taxon>
        <taxon>Magnoliopsida</taxon>
        <taxon>Ranunculales</taxon>
        <taxon>Menispermaceae</taxon>
        <taxon>Menispermoideae</taxon>
        <taxon>Cissampelideae</taxon>
        <taxon>Stephania</taxon>
    </lineage>
</organism>
<proteinExistence type="predicted"/>
<evidence type="ECO:0000313" key="1">
    <source>
        <dbReference type="EMBL" id="KAK9162410.1"/>
    </source>
</evidence>
<name>A0AAP0L1Z5_9MAGN</name>
<reference evidence="1 2" key="1">
    <citation type="submission" date="2024-01" db="EMBL/GenBank/DDBJ databases">
        <title>Genome assemblies of Stephania.</title>
        <authorList>
            <person name="Yang L."/>
        </authorList>
    </citation>
    <scope>NUCLEOTIDE SEQUENCE [LARGE SCALE GENOMIC DNA]</scope>
    <source>
        <strain evidence="1">YNDBR</strain>
        <tissue evidence="1">Leaf</tissue>
    </source>
</reference>
<dbReference type="EMBL" id="JBBNAF010000002">
    <property type="protein sequence ID" value="KAK9162410.1"/>
    <property type="molecule type" value="Genomic_DNA"/>
</dbReference>
<dbReference type="Proteomes" id="UP001420932">
    <property type="component" value="Unassembled WGS sequence"/>
</dbReference>
<dbReference type="AlphaFoldDB" id="A0AAP0L1Z5"/>
<comment type="caution">
    <text evidence="1">The sequence shown here is derived from an EMBL/GenBank/DDBJ whole genome shotgun (WGS) entry which is preliminary data.</text>
</comment>
<sequence>MGTVNGSLVSCWSHGHRLRPQKHPLGARASSLCGLGHSQNDTTIFVMRE</sequence>